<dbReference type="AlphaFoldDB" id="A0A5B2W470"/>
<sequence length="145" mass="16076">MPSKGHLAKLHILLKETRNQEQKADMVLGFTGGRTASSASMTDAEAVKMITHLEEIKVNIGMKAGGRNAGKIYEATNTMKFKIIGLAIECGWTKDGGKIDIGRLNDWCIRFGANHKRLDDHTYMELPALVTQFENGPYLARLKKS</sequence>
<dbReference type="Proteomes" id="UP000324611">
    <property type="component" value="Unassembled WGS sequence"/>
</dbReference>
<protein>
    <submittedName>
        <fullName evidence="1">Uncharacterized protein</fullName>
    </submittedName>
</protein>
<evidence type="ECO:0000313" key="2">
    <source>
        <dbReference type="Proteomes" id="UP000324611"/>
    </source>
</evidence>
<comment type="caution">
    <text evidence="1">The sequence shown here is derived from an EMBL/GenBank/DDBJ whole genome shotgun (WGS) entry which is preliminary data.</text>
</comment>
<evidence type="ECO:0000313" key="1">
    <source>
        <dbReference type="EMBL" id="KAA2245510.1"/>
    </source>
</evidence>
<reference evidence="1 2" key="2">
    <citation type="submission" date="2019-09" db="EMBL/GenBank/DDBJ databases">
        <authorList>
            <person name="Jin C."/>
        </authorList>
    </citation>
    <scope>NUCLEOTIDE SEQUENCE [LARGE SCALE GENOMIC DNA]</scope>
    <source>
        <strain evidence="1 2">BN140078</strain>
    </source>
</reference>
<name>A0A5B2W470_9BACT</name>
<gene>
    <name evidence="1" type="ORF">F0L74_06005</name>
</gene>
<accession>A0A5B2W470</accession>
<keyword evidence="2" id="KW-1185">Reference proteome</keyword>
<proteinExistence type="predicted"/>
<reference evidence="1 2" key="1">
    <citation type="submission" date="2019-09" db="EMBL/GenBank/DDBJ databases">
        <title>Chitinophaga ginsengihumi sp. nov., isolated from soil of ginseng rhizosphere.</title>
        <authorList>
            <person name="Lee J."/>
        </authorList>
    </citation>
    <scope>NUCLEOTIDE SEQUENCE [LARGE SCALE GENOMIC DNA]</scope>
    <source>
        <strain evidence="1 2">BN140078</strain>
    </source>
</reference>
<dbReference type="EMBL" id="VUOC01000001">
    <property type="protein sequence ID" value="KAA2245510.1"/>
    <property type="molecule type" value="Genomic_DNA"/>
</dbReference>
<organism evidence="1 2">
    <name type="scientific">Chitinophaga agrisoli</name>
    <dbReference type="NCBI Taxonomy" id="2607653"/>
    <lineage>
        <taxon>Bacteria</taxon>
        <taxon>Pseudomonadati</taxon>
        <taxon>Bacteroidota</taxon>
        <taxon>Chitinophagia</taxon>
        <taxon>Chitinophagales</taxon>
        <taxon>Chitinophagaceae</taxon>
        <taxon>Chitinophaga</taxon>
    </lineage>
</organism>
<dbReference type="RefSeq" id="WP_149836900.1">
    <property type="nucleotide sequence ID" value="NZ_VUOC01000001.1"/>
</dbReference>